<accession>A0A0U2MQJ8</accession>
<evidence type="ECO:0000313" key="3">
    <source>
        <dbReference type="Proteomes" id="UP000065261"/>
    </source>
</evidence>
<feature type="signal peptide" evidence="1">
    <location>
        <begin position="1"/>
        <end position="18"/>
    </location>
</feature>
<dbReference type="KEGG" id="ptn:PTRA_a2431"/>
<sequence>MKAIITATLCVFSTQASFAETTAIAPKSSFDVSADAAVGVLNNSALSVQELDDISSKSDSGVKISTGATAKWQVSKAVKLTSSYRFEQQNYDEFDQYDLDLHQYGVDGSYSFNSNELGLRYDGAKANVAGDTFLHFNQVSAYYGRFLSPQTYLRMSVKNKTKRFASATARDADGVGTDIGLYHFINDGQTMLMASIAADKEDAQDSQFDFSGYTFNTKITHKFTALNLSNKVGLGWRYQNKNYEEQTSNEVFEAIPSRDEHRNVVNVFWHLDLFKHIMLVTEAEYGDYESKQSSNTYTQSIVSASIKVHF</sequence>
<dbReference type="Proteomes" id="UP000065261">
    <property type="component" value="Chromosome I"/>
</dbReference>
<evidence type="ECO:0000313" key="2">
    <source>
        <dbReference type="EMBL" id="ALS33524.1"/>
    </source>
</evidence>
<dbReference type="PATRIC" id="fig|1315283.4.peg.2116"/>
<evidence type="ECO:0000256" key="1">
    <source>
        <dbReference type="SAM" id="SignalP"/>
    </source>
</evidence>
<feature type="chain" id="PRO_5006831324" description="DUF560 domain-containing protein" evidence="1">
    <location>
        <begin position="19"/>
        <end position="310"/>
    </location>
</feature>
<dbReference type="AlphaFoldDB" id="A0A0U2MQJ8"/>
<proteinExistence type="predicted"/>
<gene>
    <name evidence="2" type="ORF">PTRA_a2431</name>
</gene>
<dbReference type="OrthoDB" id="6310872at2"/>
<dbReference type="RefSeq" id="WP_058373751.1">
    <property type="nucleotide sequence ID" value="NZ_CP011034.1"/>
</dbReference>
<evidence type="ECO:0008006" key="4">
    <source>
        <dbReference type="Google" id="ProtNLM"/>
    </source>
</evidence>
<organism evidence="2">
    <name type="scientific">Pseudoalteromonas translucida KMM 520</name>
    <dbReference type="NCBI Taxonomy" id="1315283"/>
    <lineage>
        <taxon>Bacteria</taxon>
        <taxon>Pseudomonadati</taxon>
        <taxon>Pseudomonadota</taxon>
        <taxon>Gammaproteobacteria</taxon>
        <taxon>Alteromonadales</taxon>
        <taxon>Pseudoalteromonadaceae</taxon>
        <taxon>Pseudoalteromonas</taxon>
    </lineage>
</organism>
<keyword evidence="1" id="KW-0732">Signal</keyword>
<dbReference type="EMBL" id="CP011034">
    <property type="protein sequence ID" value="ALS33524.1"/>
    <property type="molecule type" value="Genomic_DNA"/>
</dbReference>
<name>A0A0U2MQJ8_9GAMM</name>
<reference evidence="2 3" key="1">
    <citation type="submission" date="2015-03" db="EMBL/GenBank/DDBJ databases">
        <authorList>
            <person name="Murphy D."/>
        </authorList>
    </citation>
    <scope>NUCLEOTIDE SEQUENCE [LARGE SCALE GENOMIC DNA]</scope>
    <source>
        <strain evidence="2 3">KMM 520</strain>
    </source>
</reference>
<protein>
    <recommendedName>
        <fullName evidence="4">DUF560 domain-containing protein</fullName>
    </recommendedName>
</protein>